<dbReference type="GO" id="GO:0005886">
    <property type="term" value="C:plasma membrane"/>
    <property type="evidence" value="ECO:0007669"/>
    <property type="project" value="UniProtKB-SubCell"/>
</dbReference>
<dbReference type="FunFam" id="3.30.565.10:FF:000023">
    <property type="entry name" value="PAS domain-containing sensor histidine kinase"/>
    <property type="match status" value="1"/>
</dbReference>
<dbReference type="STRING" id="869279.SE15_02345"/>
<evidence type="ECO:0000256" key="12">
    <source>
        <dbReference type="ARBA" id="ARBA00023136"/>
    </source>
</evidence>
<keyword evidence="5" id="KW-1003">Cell membrane</keyword>
<dbReference type="GO" id="GO:0045121">
    <property type="term" value="C:membrane raft"/>
    <property type="evidence" value="ECO:0007669"/>
    <property type="project" value="UniProtKB-SubCell"/>
</dbReference>
<feature type="domain" description="Histidine kinase" evidence="14">
    <location>
        <begin position="127"/>
        <end position="347"/>
    </location>
</feature>
<dbReference type="InterPro" id="IPR037257">
    <property type="entry name" value="T2SS_E_N_sf"/>
</dbReference>
<dbReference type="OrthoDB" id="9790669at2"/>
<dbReference type="GO" id="GO:0005524">
    <property type="term" value="F:ATP binding"/>
    <property type="evidence" value="ECO:0007669"/>
    <property type="project" value="UniProtKB-KW"/>
</dbReference>
<comment type="catalytic activity">
    <reaction evidence="1">
        <text>ATP + protein L-histidine = ADP + protein N-phospho-L-histidine.</text>
        <dbReference type="EC" id="2.7.13.3"/>
    </reaction>
</comment>
<organism evidence="15 16">
    <name type="scientific">Thermanaerothrix daxensis</name>
    <dbReference type="NCBI Taxonomy" id="869279"/>
    <lineage>
        <taxon>Bacteria</taxon>
        <taxon>Bacillati</taxon>
        <taxon>Chloroflexota</taxon>
        <taxon>Anaerolineae</taxon>
        <taxon>Anaerolineales</taxon>
        <taxon>Anaerolineaceae</taxon>
        <taxon>Thermanaerothrix</taxon>
    </lineage>
</organism>
<evidence type="ECO:0000256" key="6">
    <source>
        <dbReference type="ARBA" id="ARBA00022553"/>
    </source>
</evidence>
<dbReference type="AlphaFoldDB" id="A0A0P6Y4U7"/>
<reference evidence="15 16" key="1">
    <citation type="submission" date="2015-07" db="EMBL/GenBank/DDBJ databases">
        <title>Whole genome sequence of Thermanaerothrix daxensis DSM 23592.</title>
        <authorList>
            <person name="Hemp J."/>
            <person name="Ward L.M."/>
            <person name="Pace L.A."/>
            <person name="Fischer W.W."/>
        </authorList>
    </citation>
    <scope>NUCLEOTIDE SEQUENCE [LARGE SCALE GENOMIC DNA]</scope>
    <source>
        <strain evidence="15 16">GNS-1</strain>
    </source>
</reference>
<dbReference type="EC" id="2.7.13.3" evidence="4"/>
<evidence type="ECO:0000256" key="11">
    <source>
        <dbReference type="ARBA" id="ARBA00023012"/>
    </source>
</evidence>
<dbReference type="CDD" id="cd00082">
    <property type="entry name" value="HisKA"/>
    <property type="match status" value="1"/>
</dbReference>
<dbReference type="CDD" id="cd16922">
    <property type="entry name" value="HATPase_EvgS-ArcB-TorS-like"/>
    <property type="match status" value="1"/>
</dbReference>
<dbReference type="FunFam" id="1.10.287.130:FF:000001">
    <property type="entry name" value="Two-component sensor histidine kinase"/>
    <property type="match status" value="1"/>
</dbReference>
<evidence type="ECO:0000256" key="8">
    <source>
        <dbReference type="ARBA" id="ARBA00022741"/>
    </source>
</evidence>
<keyword evidence="16" id="KW-1185">Reference proteome</keyword>
<dbReference type="InterPro" id="IPR004358">
    <property type="entry name" value="Sig_transdc_His_kin-like_C"/>
</dbReference>
<dbReference type="SMART" id="SM00387">
    <property type="entry name" value="HATPase_c"/>
    <property type="match status" value="1"/>
</dbReference>
<dbReference type="PRINTS" id="PR00344">
    <property type="entry name" value="BCTRLSENSOR"/>
</dbReference>
<dbReference type="InterPro" id="IPR050736">
    <property type="entry name" value="Sensor_HK_Regulatory"/>
</dbReference>
<dbReference type="SMART" id="SM00388">
    <property type="entry name" value="HisKA"/>
    <property type="match status" value="1"/>
</dbReference>
<keyword evidence="12" id="KW-0472">Membrane</keyword>
<dbReference type="InterPro" id="IPR036097">
    <property type="entry name" value="HisK_dim/P_sf"/>
</dbReference>
<dbReference type="EMBL" id="LGKO01000002">
    <property type="protein sequence ID" value="KPL84047.1"/>
    <property type="molecule type" value="Genomic_DNA"/>
</dbReference>
<evidence type="ECO:0000256" key="9">
    <source>
        <dbReference type="ARBA" id="ARBA00022777"/>
    </source>
</evidence>
<evidence type="ECO:0000256" key="2">
    <source>
        <dbReference type="ARBA" id="ARBA00004236"/>
    </source>
</evidence>
<dbReference type="GO" id="GO:0000155">
    <property type="term" value="F:phosphorelay sensor kinase activity"/>
    <property type="evidence" value="ECO:0007669"/>
    <property type="project" value="InterPro"/>
</dbReference>
<comment type="caution">
    <text evidence="15">The sequence shown here is derived from an EMBL/GenBank/DDBJ whole genome shotgun (WGS) entry which is preliminary data.</text>
</comment>
<evidence type="ECO:0000313" key="16">
    <source>
        <dbReference type="Proteomes" id="UP000050544"/>
    </source>
</evidence>
<keyword evidence="8" id="KW-0547">Nucleotide-binding</keyword>
<dbReference type="InterPro" id="IPR036890">
    <property type="entry name" value="HATPase_C_sf"/>
</dbReference>
<evidence type="ECO:0000259" key="14">
    <source>
        <dbReference type="PROSITE" id="PS50109"/>
    </source>
</evidence>
<evidence type="ECO:0000256" key="3">
    <source>
        <dbReference type="ARBA" id="ARBA00004314"/>
    </source>
</evidence>
<dbReference type="PROSITE" id="PS50109">
    <property type="entry name" value="HIS_KIN"/>
    <property type="match status" value="1"/>
</dbReference>
<gene>
    <name evidence="15" type="ORF">SE15_02345</name>
</gene>
<dbReference type="InterPro" id="IPR003594">
    <property type="entry name" value="HATPase_dom"/>
</dbReference>
<comment type="subcellular location">
    <subcellularLocation>
        <location evidence="2">Cell membrane</location>
    </subcellularLocation>
    <subcellularLocation>
        <location evidence="3">Membrane raft</location>
        <topology evidence="3">Multi-pass membrane protein</topology>
    </subcellularLocation>
</comment>
<dbReference type="Gene3D" id="3.30.565.10">
    <property type="entry name" value="Histidine kinase-like ATPase, C-terminal domain"/>
    <property type="match status" value="1"/>
</dbReference>
<dbReference type="InterPro" id="IPR005467">
    <property type="entry name" value="His_kinase_dom"/>
</dbReference>
<keyword evidence="7" id="KW-0808">Transferase</keyword>
<keyword evidence="6" id="KW-0597">Phosphoprotein</keyword>
<keyword evidence="13" id="KW-0175">Coiled coil</keyword>
<dbReference type="SUPFAM" id="SSF55874">
    <property type="entry name" value="ATPase domain of HSP90 chaperone/DNA topoisomerase II/histidine kinase"/>
    <property type="match status" value="1"/>
</dbReference>
<evidence type="ECO:0000256" key="13">
    <source>
        <dbReference type="SAM" id="Coils"/>
    </source>
</evidence>
<protein>
    <recommendedName>
        <fullName evidence="4">histidine kinase</fullName>
        <ecNumber evidence="4">2.7.13.3</ecNumber>
    </recommendedName>
</protein>
<dbReference type="Pfam" id="PF02518">
    <property type="entry name" value="HATPase_c"/>
    <property type="match status" value="1"/>
</dbReference>
<proteinExistence type="predicted"/>
<keyword evidence="9" id="KW-0418">Kinase</keyword>
<dbReference type="Pfam" id="PF00512">
    <property type="entry name" value="HisKA"/>
    <property type="match status" value="1"/>
</dbReference>
<keyword evidence="11" id="KW-0902">Two-component regulatory system</keyword>
<dbReference type="Proteomes" id="UP000050544">
    <property type="component" value="Unassembled WGS sequence"/>
</dbReference>
<dbReference type="InterPro" id="IPR003661">
    <property type="entry name" value="HisK_dim/P_dom"/>
</dbReference>
<evidence type="ECO:0000313" key="15">
    <source>
        <dbReference type="EMBL" id="KPL84047.1"/>
    </source>
</evidence>
<sequence length="360" mass="40613">MDRGGNRVNVAPTPLTPEILVPRLGDYLVERGFLSPEDLEAVLNYQAVLREQGQEVPLLGQLLVRLGKISQSLLDHAITEYVLQLRTALEESNQQLEQRVQQRTAELERALQKLSELNQLKANFVANISHELRTPLTHLKGYHELLMSGDLGALNETQLHALRTMQRAIERLERLIEDLILFSTTERGNLPVTIQPIDLCVLCRNLVEQVSPRARDQRLYLELRCPIESELFVYGDWEKIGWVIHQLLDNAIKFTPAGGQIVLAIDLMNEHVEVSVTDTGIGIPANRIQELFEPFHQLDGSSKRRYGGTGLGLSLAQKIIEAHNSVISVTSELGRGSRFSFLLRRVLPQDRPEWGGHANQ</sequence>
<name>A0A0P6Y4U7_9CHLR</name>
<dbReference type="PANTHER" id="PTHR43711:SF31">
    <property type="entry name" value="HISTIDINE KINASE"/>
    <property type="match status" value="1"/>
</dbReference>
<dbReference type="SUPFAM" id="SSF160246">
    <property type="entry name" value="EspE N-terminal domain-like"/>
    <property type="match status" value="1"/>
</dbReference>
<dbReference type="PANTHER" id="PTHR43711">
    <property type="entry name" value="TWO-COMPONENT HISTIDINE KINASE"/>
    <property type="match status" value="1"/>
</dbReference>
<dbReference type="RefSeq" id="WP_054520487.1">
    <property type="nucleotide sequence ID" value="NZ_LGKO01000002.1"/>
</dbReference>
<evidence type="ECO:0000256" key="5">
    <source>
        <dbReference type="ARBA" id="ARBA00022475"/>
    </source>
</evidence>
<evidence type="ECO:0000256" key="1">
    <source>
        <dbReference type="ARBA" id="ARBA00000085"/>
    </source>
</evidence>
<evidence type="ECO:0000256" key="4">
    <source>
        <dbReference type="ARBA" id="ARBA00012438"/>
    </source>
</evidence>
<evidence type="ECO:0000256" key="7">
    <source>
        <dbReference type="ARBA" id="ARBA00022679"/>
    </source>
</evidence>
<dbReference type="SUPFAM" id="SSF47384">
    <property type="entry name" value="Homodimeric domain of signal transducing histidine kinase"/>
    <property type="match status" value="1"/>
</dbReference>
<evidence type="ECO:0000256" key="10">
    <source>
        <dbReference type="ARBA" id="ARBA00022840"/>
    </source>
</evidence>
<dbReference type="Gene3D" id="1.10.287.130">
    <property type="match status" value="1"/>
</dbReference>
<feature type="coiled-coil region" evidence="13">
    <location>
        <begin position="86"/>
        <end position="127"/>
    </location>
</feature>
<keyword evidence="10" id="KW-0067">ATP-binding</keyword>
<accession>A0A0P6Y4U7</accession>